<gene>
    <name evidence="2" type="ORF">EJB05_26998</name>
</gene>
<dbReference type="Gramene" id="TVU24554">
    <property type="protein sequence ID" value="TVU24554"/>
    <property type="gene ID" value="EJB05_26998"/>
</dbReference>
<reference evidence="2 3" key="1">
    <citation type="journal article" date="2019" name="Sci. Rep.">
        <title>A high-quality genome of Eragrostis curvula grass provides insights into Poaceae evolution and supports new strategies to enhance forage quality.</title>
        <authorList>
            <person name="Carballo J."/>
            <person name="Santos B.A.C.M."/>
            <person name="Zappacosta D."/>
            <person name="Garbus I."/>
            <person name="Selva J.P."/>
            <person name="Gallo C.A."/>
            <person name="Diaz A."/>
            <person name="Albertini E."/>
            <person name="Caccamo M."/>
            <person name="Echenique V."/>
        </authorList>
    </citation>
    <scope>NUCLEOTIDE SEQUENCE [LARGE SCALE GENOMIC DNA]</scope>
    <source>
        <strain evidence="3">cv. Victoria</strain>
        <tissue evidence="2">Leaf</tissue>
    </source>
</reference>
<protein>
    <recommendedName>
        <fullName evidence="1">Chalcone/stilbene synthase N-terminal domain-containing protein</fullName>
    </recommendedName>
</protein>
<dbReference type="InterPro" id="IPR011141">
    <property type="entry name" value="Polyketide_synthase_type-III"/>
</dbReference>
<dbReference type="InterPro" id="IPR016039">
    <property type="entry name" value="Thiolase-like"/>
</dbReference>
<dbReference type="Proteomes" id="UP000324897">
    <property type="component" value="Chromosome 2"/>
</dbReference>
<dbReference type="SUPFAM" id="SSF53901">
    <property type="entry name" value="Thiolase-like"/>
    <property type="match status" value="1"/>
</dbReference>
<evidence type="ECO:0000259" key="1">
    <source>
        <dbReference type="Pfam" id="PF00195"/>
    </source>
</evidence>
<dbReference type="PANTHER" id="PTHR11877:SF80">
    <property type="entry name" value="CHALCONE SYNTHASE 1"/>
    <property type="match status" value="1"/>
</dbReference>
<dbReference type="GO" id="GO:0030639">
    <property type="term" value="P:polyketide biosynthetic process"/>
    <property type="evidence" value="ECO:0007669"/>
    <property type="project" value="TreeGrafter"/>
</dbReference>
<feature type="domain" description="Chalcone/stilbene synthase N-terminal" evidence="1">
    <location>
        <begin position="18"/>
        <end position="64"/>
    </location>
</feature>
<dbReference type="AlphaFoldDB" id="A0A5J9UMB3"/>
<proteinExistence type="predicted"/>
<evidence type="ECO:0000313" key="2">
    <source>
        <dbReference type="EMBL" id="TVU24554.1"/>
    </source>
</evidence>
<sequence length="129" mass="13592">MGIQYLEPSFATNYQGCYDLAENNARRRPGPRLMHFRGVDDAHVDNLISQSLFGDGASAVVVGATVEPARGSTTAAETQLFHVVHATQLLILETGGAIRGGTREAGLIFSIASEVPSLIASSVEAGRPP</sequence>
<accession>A0A5J9UMB3</accession>
<dbReference type="OrthoDB" id="329835at2759"/>
<keyword evidence="3" id="KW-1185">Reference proteome</keyword>
<organism evidence="2 3">
    <name type="scientific">Eragrostis curvula</name>
    <name type="common">weeping love grass</name>
    <dbReference type="NCBI Taxonomy" id="38414"/>
    <lineage>
        <taxon>Eukaryota</taxon>
        <taxon>Viridiplantae</taxon>
        <taxon>Streptophyta</taxon>
        <taxon>Embryophyta</taxon>
        <taxon>Tracheophyta</taxon>
        <taxon>Spermatophyta</taxon>
        <taxon>Magnoliopsida</taxon>
        <taxon>Liliopsida</taxon>
        <taxon>Poales</taxon>
        <taxon>Poaceae</taxon>
        <taxon>PACMAD clade</taxon>
        <taxon>Chloridoideae</taxon>
        <taxon>Eragrostideae</taxon>
        <taxon>Eragrostidinae</taxon>
        <taxon>Eragrostis</taxon>
    </lineage>
</organism>
<evidence type="ECO:0000313" key="3">
    <source>
        <dbReference type="Proteomes" id="UP000324897"/>
    </source>
</evidence>
<dbReference type="EMBL" id="RWGY01000013">
    <property type="protein sequence ID" value="TVU24554.1"/>
    <property type="molecule type" value="Genomic_DNA"/>
</dbReference>
<dbReference type="Pfam" id="PF00195">
    <property type="entry name" value="Chal_sti_synt_N"/>
    <property type="match status" value="1"/>
</dbReference>
<dbReference type="GO" id="GO:0016747">
    <property type="term" value="F:acyltransferase activity, transferring groups other than amino-acyl groups"/>
    <property type="evidence" value="ECO:0007669"/>
    <property type="project" value="InterPro"/>
</dbReference>
<dbReference type="InterPro" id="IPR001099">
    <property type="entry name" value="Chalcone/stilbene_synt_N"/>
</dbReference>
<dbReference type="Gene3D" id="3.40.47.10">
    <property type="match status" value="1"/>
</dbReference>
<name>A0A5J9UMB3_9POAL</name>
<dbReference type="PANTHER" id="PTHR11877">
    <property type="entry name" value="HYDROXYMETHYLGLUTARYL-COA SYNTHASE"/>
    <property type="match status" value="1"/>
</dbReference>
<comment type="caution">
    <text evidence="2">The sequence shown here is derived from an EMBL/GenBank/DDBJ whole genome shotgun (WGS) entry which is preliminary data.</text>
</comment>
<feature type="non-terminal residue" evidence="2">
    <location>
        <position position="1"/>
    </location>
</feature>